<proteinExistence type="predicted"/>
<name>A0A0S3Q003_9BRAD</name>
<organism evidence="1 2">
    <name type="scientific">Variibacter gotjawalensis</name>
    <dbReference type="NCBI Taxonomy" id="1333996"/>
    <lineage>
        <taxon>Bacteria</taxon>
        <taxon>Pseudomonadati</taxon>
        <taxon>Pseudomonadota</taxon>
        <taxon>Alphaproteobacteria</taxon>
        <taxon>Hyphomicrobiales</taxon>
        <taxon>Nitrobacteraceae</taxon>
        <taxon>Variibacter</taxon>
    </lineage>
</organism>
<keyword evidence="2" id="KW-1185">Reference proteome</keyword>
<reference evidence="1 2" key="1">
    <citation type="submission" date="2015-08" db="EMBL/GenBank/DDBJ databases">
        <title>Investigation of the bacterial diversity of lava forest soil.</title>
        <authorList>
            <person name="Lee J.S."/>
        </authorList>
    </citation>
    <scope>NUCLEOTIDE SEQUENCE [LARGE SCALE GENOMIC DNA]</scope>
    <source>
        <strain evidence="1 2">GJW-30</strain>
    </source>
</reference>
<sequence>MTGGELPDEPGYYWAKLIKPSGMPKQDDWRSIDWEIVHVVMNDARGQSPSERFAVFIPGVAPMQQIDDLEWGPRIAEHPPS</sequence>
<gene>
    <name evidence="1" type="ORF">GJW-30_1_04053</name>
</gene>
<dbReference type="RefSeq" id="WP_096358186.1">
    <property type="nucleotide sequence ID" value="NZ_AP014946.1"/>
</dbReference>
<dbReference type="AlphaFoldDB" id="A0A0S3Q003"/>
<protein>
    <submittedName>
        <fullName evidence="1">Uncharacterized protein</fullName>
    </submittedName>
</protein>
<evidence type="ECO:0000313" key="1">
    <source>
        <dbReference type="EMBL" id="BAT61496.1"/>
    </source>
</evidence>
<dbReference type="Proteomes" id="UP000236884">
    <property type="component" value="Chromosome"/>
</dbReference>
<dbReference type="EMBL" id="AP014946">
    <property type="protein sequence ID" value="BAT61496.1"/>
    <property type="molecule type" value="Genomic_DNA"/>
</dbReference>
<dbReference type="OrthoDB" id="8455425at2"/>
<accession>A0A0S3Q003</accession>
<evidence type="ECO:0000313" key="2">
    <source>
        <dbReference type="Proteomes" id="UP000236884"/>
    </source>
</evidence>
<dbReference type="KEGG" id="vgo:GJW-30_1_04053"/>